<dbReference type="Proteomes" id="UP000198883">
    <property type="component" value="Unassembled WGS sequence"/>
</dbReference>
<dbReference type="Gene3D" id="1.10.287.1050">
    <property type="entry name" value="H-NS histone-like proteins"/>
    <property type="match status" value="1"/>
</dbReference>
<dbReference type="GO" id="GO:0032993">
    <property type="term" value="C:protein-DNA complex"/>
    <property type="evidence" value="ECO:0007669"/>
    <property type="project" value="TreeGrafter"/>
</dbReference>
<dbReference type="Pfam" id="PF00816">
    <property type="entry name" value="Histone_HNS"/>
    <property type="match status" value="1"/>
</dbReference>
<dbReference type="PANTHER" id="PTHR38097:SF2">
    <property type="entry name" value="DNA-BINDING PROTEIN STPA"/>
    <property type="match status" value="1"/>
</dbReference>
<evidence type="ECO:0000313" key="9">
    <source>
        <dbReference type="EMBL" id="MDP8086279.1"/>
    </source>
</evidence>
<dbReference type="SUPFAM" id="SSF81273">
    <property type="entry name" value="H-NS histone-like proteins"/>
    <property type="match status" value="2"/>
</dbReference>
<reference evidence="9 14" key="3">
    <citation type="journal article" date="2023" name="Front. Microbiol.">
        <title>Phylogeography and host specificity of Pasteurellaceae pathogenic to sea-farmed fish in the north-east Atlantic.</title>
        <authorList>
            <person name="Gulla S."/>
            <person name="Colquhoun D.J."/>
            <person name="Olsen A.B."/>
            <person name="Spilsberg B."/>
            <person name="Lagesen K."/>
            <person name="Aakesson C.P."/>
            <person name="Strom S."/>
            <person name="Manji F."/>
            <person name="Birkbeck T.H."/>
            <person name="Nilsen H.K."/>
        </authorList>
    </citation>
    <scope>NUCLEOTIDE SEQUENCE [LARGE SCALE GENOMIC DNA]</scope>
    <source>
        <strain evidence="9 14">VIO11850</strain>
    </source>
</reference>
<dbReference type="EMBL" id="JASAYQ010000013">
    <property type="protein sequence ID" value="MDP8173260.1"/>
    <property type="molecule type" value="Genomic_DNA"/>
</dbReference>
<dbReference type="GO" id="GO:0009295">
    <property type="term" value="C:nucleoid"/>
    <property type="evidence" value="ECO:0007669"/>
    <property type="project" value="UniProtKB-SubCell"/>
</dbReference>
<protein>
    <recommendedName>
        <fullName evidence="5">DNA-binding protein</fullName>
    </recommendedName>
</protein>
<dbReference type="RefSeq" id="WP_090923092.1">
    <property type="nucleotide sequence ID" value="NZ_CP016180.1"/>
</dbReference>
<dbReference type="PANTHER" id="PTHR38097">
    <property type="match status" value="1"/>
</dbReference>
<evidence type="ECO:0000313" key="11">
    <source>
        <dbReference type="EMBL" id="MDP8174663.1"/>
    </source>
</evidence>
<evidence type="ECO:0000256" key="1">
    <source>
        <dbReference type="ARBA" id="ARBA00004453"/>
    </source>
</evidence>
<sequence>MSNAFKILSNIRTLRAMAREHSVSQLESLLQKLTQVIEEKKEEVKRQEAEHQKYLDNLNKYKKMLEQDGLTAEDLSVILGSSKTKKRKTIVPRPAKYKYIDSEGNQKQWTGQGRTPKAIQQALDNGQSLSDFEI</sequence>
<dbReference type="GO" id="GO:0030527">
    <property type="term" value="F:structural constituent of chromatin"/>
    <property type="evidence" value="ECO:0007669"/>
    <property type="project" value="InterPro"/>
</dbReference>
<evidence type="ECO:0000313" key="14">
    <source>
        <dbReference type="Proteomes" id="UP001224812"/>
    </source>
</evidence>
<feature type="coiled-coil region" evidence="7">
    <location>
        <begin position="23"/>
        <end position="64"/>
    </location>
</feature>
<dbReference type="Pfam" id="PF22470">
    <property type="entry name" value="Histone_HNS_N"/>
    <property type="match status" value="1"/>
</dbReference>
<feature type="domain" description="DNA-binding protein H-NS-like C-terminal" evidence="8">
    <location>
        <begin position="84"/>
        <end position="134"/>
    </location>
</feature>
<keyword evidence="7" id="KW-0175">Coiled coil</keyword>
<dbReference type="Proteomes" id="UP001236239">
    <property type="component" value="Unassembled WGS sequence"/>
</dbReference>
<dbReference type="GO" id="GO:0003681">
    <property type="term" value="F:bent DNA binding"/>
    <property type="evidence" value="ECO:0007669"/>
    <property type="project" value="TreeGrafter"/>
</dbReference>
<dbReference type="Gene3D" id="4.10.430.10">
    <property type="entry name" value="Histone-like protein H-NS, C-terminal domain"/>
    <property type="match status" value="1"/>
</dbReference>
<dbReference type="EMBL" id="JASAYT010000010">
    <property type="protein sequence ID" value="MDP8174663.1"/>
    <property type="molecule type" value="Genomic_DNA"/>
</dbReference>
<comment type="similarity">
    <text evidence="2 5">Belongs to the histone-like protein H-NS family.</text>
</comment>
<dbReference type="InterPro" id="IPR027444">
    <property type="entry name" value="H-NS_C_dom"/>
</dbReference>
<dbReference type="OrthoDB" id="6088948at2"/>
<feature type="DNA-binding region" evidence="6">
    <location>
        <begin position="112"/>
        <end position="117"/>
    </location>
</feature>
<keyword evidence="3" id="KW-0963">Cytoplasm</keyword>
<evidence type="ECO:0000256" key="7">
    <source>
        <dbReference type="SAM" id="Coils"/>
    </source>
</evidence>
<dbReference type="GO" id="GO:0046983">
    <property type="term" value="F:protein dimerization activity"/>
    <property type="evidence" value="ECO:0007669"/>
    <property type="project" value="InterPro"/>
</dbReference>
<evidence type="ECO:0000313" key="12">
    <source>
        <dbReference type="EMBL" id="SEM59214.1"/>
    </source>
</evidence>
<reference evidence="13" key="2">
    <citation type="submission" date="2016-10" db="EMBL/GenBank/DDBJ databases">
        <authorList>
            <person name="Varghese N."/>
            <person name="Submissions S."/>
        </authorList>
    </citation>
    <scope>NUCLEOTIDE SEQUENCE [LARGE SCALE GENOMIC DNA]</scope>
    <source>
        <strain evidence="13">DSM 24204</strain>
    </source>
</reference>
<evidence type="ECO:0000256" key="4">
    <source>
        <dbReference type="ARBA" id="ARBA00023125"/>
    </source>
</evidence>
<evidence type="ECO:0000313" key="13">
    <source>
        <dbReference type="Proteomes" id="UP000198883"/>
    </source>
</evidence>
<organism evidence="12 13">
    <name type="scientific">Phocoenobacter skyensis</name>
    <dbReference type="NCBI Taxonomy" id="97481"/>
    <lineage>
        <taxon>Bacteria</taxon>
        <taxon>Pseudomonadati</taxon>
        <taxon>Pseudomonadota</taxon>
        <taxon>Gammaproteobacteria</taxon>
        <taxon>Pasteurellales</taxon>
        <taxon>Pasteurellaceae</taxon>
        <taxon>Phocoenobacter</taxon>
    </lineage>
</organism>
<dbReference type="InterPro" id="IPR001801">
    <property type="entry name" value="Histone_HNS"/>
</dbReference>
<dbReference type="SMART" id="SM00528">
    <property type="entry name" value="HNS"/>
    <property type="match status" value="1"/>
</dbReference>
<dbReference type="GO" id="GO:0003680">
    <property type="term" value="F:minor groove of adenine-thymine-rich DNA binding"/>
    <property type="evidence" value="ECO:0007669"/>
    <property type="project" value="TreeGrafter"/>
</dbReference>
<dbReference type="PIRSF" id="PIRSF002096">
    <property type="entry name" value="HnS"/>
    <property type="match status" value="1"/>
</dbReference>
<dbReference type="EMBL" id="JASAVS010000028">
    <property type="protein sequence ID" value="MDP8086279.1"/>
    <property type="molecule type" value="Genomic_DNA"/>
</dbReference>
<dbReference type="Proteomes" id="UP001224812">
    <property type="component" value="Unassembled WGS sequence"/>
</dbReference>
<accession>A0A1H7ZMP3</accession>
<comment type="subcellular location">
    <subcellularLocation>
        <location evidence="1">Cytoplasm</location>
        <location evidence="1">Nucleoid</location>
    </subcellularLocation>
</comment>
<evidence type="ECO:0000256" key="5">
    <source>
        <dbReference type="PIRNR" id="PIRNR002096"/>
    </source>
</evidence>
<dbReference type="STRING" id="97481.SAMN05444853_1278"/>
<evidence type="ECO:0000256" key="2">
    <source>
        <dbReference type="ARBA" id="ARBA00010610"/>
    </source>
</evidence>
<evidence type="ECO:0000256" key="6">
    <source>
        <dbReference type="PIRSR" id="PIRSR002096-1"/>
    </source>
</evidence>
<reference evidence="10" key="4">
    <citation type="journal article" date="2023" name="Front. Microbiol.">
        <title>Phylogeography and host specificity of Pasteurellaceae pathogenic to sea-farmed fish in the north-east Atlantic.</title>
        <authorList>
            <person name="Gulla S."/>
            <person name="Colquhoun D.J."/>
            <person name="Olsen A.B."/>
            <person name="Spilsberg B."/>
            <person name="Lagesen K."/>
            <person name="Aakesson C.P."/>
            <person name="Strom S."/>
            <person name="Manji F."/>
            <person name="Birkbeck T.H."/>
            <person name="Nilsen H.K."/>
        </authorList>
    </citation>
    <scope>NUCLEOTIDE SEQUENCE</scope>
    <source>
        <strain evidence="11">98B1</strain>
        <strain evidence="10">TW16_20</strain>
    </source>
</reference>
<dbReference type="Proteomes" id="UP001231736">
    <property type="component" value="Unassembled WGS sequence"/>
</dbReference>
<dbReference type="GO" id="GO:0000976">
    <property type="term" value="F:transcription cis-regulatory region binding"/>
    <property type="evidence" value="ECO:0007669"/>
    <property type="project" value="TreeGrafter"/>
</dbReference>
<gene>
    <name evidence="9" type="ORF">QJT92_10150</name>
    <name evidence="10" type="ORF">QJU93_07820</name>
    <name evidence="11" type="ORF">QJU97_04210</name>
    <name evidence="12" type="ORF">SAMN05444853_1278</name>
</gene>
<evidence type="ECO:0000256" key="3">
    <source>
        <dbReference type="ARBA" id="ARBA00022490"/>
    </source>
</evidence>
<dbReference type="GO" id="GO:0005829">
    <property type="term" value="C:cytosol"/>
    <property type="evidence" value="ECO:0007669"/>
    <property type="project" value="TreeGrafter"/>
</dbReference>
<reference evidence="12" key="1">
    <citation type="submission" date="2016-10" db="EMBL/GenBank/DDBJ databases">
        <authorList>
            <person name="de Groot N.N."/>
        </authorList>
    </citation>
    <scope>NUCLEOTIDE SEQUENCE [LARGE SCALE GENOMIC DNA]</scope>
    <source>
        <strain evidence="12">DSM 24204</strain>
    </source>
</reference>
<dbReference type="FunFam" id="4.10.430.10:FF:000001">
    <property type="entry name" value="DNA-binding protein"/>
    <property type="match status" value="1"/>
</dbReference>
<proteinExistence type="inferred from homology"/>
<evidence type="ECO:0000313" key="10">
    <source>
        <dbReference type="EMBL" id="MDP8173260.1"/>
    </source>
</evidence>
<dbReference type="GO" id="GO:0001217">
    <property type="term" value="F:DNA-binding transcription repressor activity"/>
    <property type="evidence" value="ECO:0007669"/>
    <property type="project" value="TreeGrafter"/>
</dbReference>
<dbReference type="GeneID" id="83544283"/>
<evidence type="ECO:0000259" key="8">
    <source>
        <dbReference type="SMART" id="SM00528"/>
    </source>
</evidence>
<dbReference type="AlphaFoldDB" id="A0A1H7ZMP3"/>
<dbReference type="InterPro" id="IPR054180">
    <property type="entry name" value="H-NS-like_N"/>
</dbReference>
<dbReference type="EMBL" id="FOBN01000027">
    <property type="protein sequence ID" value="SEM59214.1"/>
    <property type="molecule type" value="Genomic_DNA"/>
</dbReference>
<dbReference type="InterPro" id="IPR037150">
    <property type="entry name" value="H-NS_C_dom_sf"/>
</dbReference>
<keyword evidence="4 5" id="KW-0238">DNA-binding</keyword>
<keyword evidence="14" id="KW-1185">Reference proteome</keyword>
<dbReference type="InterPro" id="IPR027454">
    <property type="entry name" value="Histone_HNS_N"/>
</dbReference>
<name>A0A1H7ZMP3_9PAST</name>